<gene>
    <name evidence="1" type="ORF">OA50_01324</name>
</gene>
<proteinExistence type="predicted"/>
<keyword evidence="2" id="KW-1185">Reference proteome</keyword>
<evidence type="ECO:0000313" key="1">
    <source>
        <dbReference type="EMBL" id="KHQ54096.1"/>
    </source>
</evidence>
<accession>A0A0B3SBN2</accession>
<dbReference type="OrthoDB" id="7862126at2"/>
<dbReference type="AlphaFoldDB" id="A0A0B3SBN2"/>
<name>A0A0B3SBN2_9RHOB</name>
<reference evidence="1 2" key="1">
    <citation type="submission" date="2014-10" db="EMBL/GenBank/DDBJ databases">
        <title>Genome sequence of Ponticoccus sp. strain UMTAT08 isolated from clonal culture of toxic dinoflagellate Alexandrium tamiyavanichii.</title>
        <authorList>
            <person name="Gan H.Y."/>
            <person name="Muhd D.-D."/>
            <person name="Mohd Noor M.E."/>
            <person name="Yeong Y.S."/>
            <person name="Usup G."/>
        </authorList>
    </citation>
    <scope>NUCLEOTIDE SEQUENCE [LARGE SCALE GENOMIC DNA]</scope>
    <source>
        <strain evidence="1 2">UMTAT08</strain>
    </source>
</reference>
<dbReference type="Proteomes" id="UP000030960">
    <property type="component" value="Unassembled WGS sequence"/>
</dbReference>
<evidence type="ECO:0000313" key="2">
    <source>
        <dbReference type="Proteomes" id="UP000030960"/>
    </source>
</evidence>
<organism evidence="1 2">
    <name type="scientific">Mameliella alba</name>
    <dbReference type="NCBI Taxonomy" id="561184"/>
    <lineage>
        <taxon>Bacteria</taxon>
        <taxon>Pseudomonadati</taxon>
        <taxon>Pseudomonadota</taxon>
        <taxon>Alphaproteobacteria</taxon>
        <taxon>Rhodobacterales</taxon>
        <taxon>Roseobacteraceae</taxon>
        <taxon>Mameliella</taxon>
    </lineage>
</organism>
<comment type="caution">
    <text evidence="1">The sequence shown here is derived from an EMBL/GenBank/DDBJ whole genome shotgun (WGS) entry which is preliminary data.</text>
</comment>
<dbReference type="EMBL" id="JSUQ01000004">
    <property type="protein sequence ID" value="KHQ54096.1"/>
    <property type="molecule type" value="Genomic_DNA"/>
</dbReference>
<dbReference type="RefSeq" id="WP_043138848.1">
    <property type="nucleotide sequence ID" value="NZ_JSUQ01000004.1"/>
</dbReference>
<protein>
    <submittedName>
        <fullName evidence="1">Uncharacterized protein</fullName>
    </submittedName>
</protein>
<sequence>MRITFTENGDKACTLSQKSNSSSTAFSIPVSKPALQAAFRDLLLDPEKREVMVGSVGVDRYRDGLRVHAGGGRFELPFRHLFPLVMEVAE</sequence>